<keyword evidence="2" id="KW-1185">Reference proteome</keyword>
<evidence type="ECO:0000313" key="2">
    <source>
        <dbReference type="Proteomes" id="UP000821865"/>
    </source>
</evidence>
<accession>A0ACB8C647</accession>
<evidence type="ECO:0000313" key="1">
    <source>
        <dbReference type="EMBL" id="KAH7934226.1"/>
    </source>
</evidence>
<organism evidence="1 2">
    <name type="scientific">Dermacentor silvarum</name>
    <name type="common">Tick</name>
    <dbReference type="NCBI Taxonomy" id="543639"/>
    <lineage>
        <taxon>Eukaryota</taxon>
        <taxon>Metazoa</taxon>
        <taxon>Ecdysozoa</taxon>
        <taxon>Arthropoda</taxon>
        <taxon>Chelicerata</taxon>
        <taxon>Arachnida</taxon>
        <taxon>Acari</taxon>
        <taxon>Parasitiformes</taxon>
        <taxon>Ixodida</taxon>
        <taxon>Ixodoidea</taxon>
        <taxon>Ixodidae</taxon>
        <taxon>Rhipicephalinae</taxon>
        <taxon>Dermacentor</taxon>
    </lineage>
</organism>
<name>A0ACB8C647_DERSI</name>
<comment type="caution">
    <text evidence="1">The sequence shown here is derived from an EMBL/GenBank/DDBJ whole genome shotgun (WGS) entry which is preliminary data.</text>
</comment>
<protein>
    <submittedName>
        <fullName evidence="1">Uncharacterized protein</fullName>
    </submittedName>
</protein>
<dbReference type="Proteomes" id="UP000821865">
    <property type="component" value="Chromosome 9"/>
</dbReference>
<reference evidence="1" key="1">
    <citation type="submission" date="2020-05" db="EMBL/GenBank/DDBJ databases">
        <title>Large-scale comparative analyses of tick genomes elucidate their genetic diversity and vector capacities.</title>
        <authorList>
            <person name="Jia N."/>
            <person name="Wang J."/>
            <person name="Shi W."/>
            <person name="Du L."/>
            <person name="Sun Y."/>
            <person name="Zhan W."/>
            <person name="Jiang J."/>
            <person name="Wang Q."/>
            <person name="Zhang B."/>
            <person name="Ji P."/>
            <person name="Sakyi L.B."/>
            <person name="Cui X."/>
            <person name="Yuan T."/>
            <person name="Jiang B."/>
            <person name="Yang W."/>
            <person name="Lam T.T.-Y."/>
            <person name="Chang Q."/>
            <person name="Ding S."/>
            <person name="Wang X."/>
            <person name="Zhu J."/>
            <person name="Ruan X."/>
            <person name="Zhao L."/>
            <person name="Wei J."/>
            <person name="Que T."/>
            <person name="Du C."/>
            <person name="Cheng J."/>
            <person name="Dai P."/>
            <person name="Han X."/>
            <person name="Huang E."/>
            <person name="Gao Y."/>
            <person name="Liu J."/>
            <person name="Shao H."/>
            <person name="Ye R."/>
            <person name="Li L."/>
            <person name="Wei W."/>
            <person name="Wang X."/>
            <person name="Wang C."/>
            <person name="Yang T."/>
            <person name="Huo Q."/>
            <person name="Li W."/>
            <person name="Guo W."/>
            <person name="Chen H."/>
            <person name="Zhou L."/>
            <person name="Ni X."/>
            <person name="Tian J."/>
            <person name="Zhou Y."/>
            <person name="Sheng Y."/>
            <person name="Liu T."/>
            <person name="Pan Y."/>
            <person name="Xia L."/>
            <person name="Li J."/>
            <person name="Zhao F."/>
            <person name="Cao W."/>
        </authorList>
    </citation>
    <scope>NUCLEOTIDE SEQUENCE</scope>
    <source>
        <strain evidence="1">Dsil-2018</strain>
    </source>
</reference>
<sequence length="129" mass="13799">MIGVKLQADDSGDANSHDAATYETAIRDAKSSTTIEMATRAALLAAIFLAVMLIAMADDAFVKKQTTEGMVRGNVIRALGKTVEEYRGIPFAEPPVGKLRFRPPVPKRPWEGTMDATAGNTACPQVGFT</sequence>
<gene>
    <name evidence="1" type="ORF">HPB49_023160</name>
</gene>
<dbReference type="EMBL" id="CM023478">
    <property type="protein sequence ID" value="KAH7934226.1"/>
    <property type="molecule type" value="Genomic_DNA"/>
</dbReference>
<proteinExistence type="predicted"/>